<dbReference type="Proteomes" id="UP000594454">
    <property type="component" value="Chromosome 3"/>
</dbReference>
<dbReference type="EMBL" id="LR899011">
    <property type="protein sequence ID" value="CAD7083941.1"/>
    <property type="molecule type" value="Genomic_DNA"/>
</dbReference>
<sequence length="118" mass="13266">MLALQPPGSWVNVIHKNQSVCPAVEAKVKLPAHCNLRDLADPDYEIPGNIHVLIGADAYGLFVLPEFIPCIPCVLKTKLGWVSVEPTYTRSPNPDFITLQRNQQTNYFRSFGNSRKFQ</sequence>
<dbReference type="InParanoid" id="A0A7R8YSR6"/>
<protein>
    <submittedName>
        <fullName evidence="1">Uncharacterized protein</fullName>
    </submittedName>
</protein>
<gene>
    <name evidence="1" type="ORF">HERILL_LOCUS6864</name>
</gene>
<proteinExistence type="predicted"/>
<keyword evidence="2" id="KW-1185">Reference proteome</keyword>
<evidence type="ECO:0000313" key="2">
    <source>
        <dbReference type="Proteomes" id="UP000594454"/>
    </source>
</evidence>
<dbReference type="AlphaFoldDB" id="A0A7R8YSR6"/>
<reference evidence="1 2" key="1">
    <citation type="submission" date="2020-11" db="EMBL/GenBank/DDBJ databases">
        <authorList>
            <person name="Wallbank WR R."/>
            <person name="Pardo Diaz C."/>
            <person name="Kozak K."/>
            <person name="Martin S."/>
            <person name="Jiggins C."/>
            <person name="Moest M."/>
            <person name="Warren A I."/>
            <person name="Generalovic N T."/>
            <person name="Byers J.R.P. K."/>
            <person name="Montejo-Kovacevich G."/>
            <person name="Yen C E."/>
        </authorList>
    </citation>
    <scope>NUCLEOTIDE SEQUENCE [LARGE SCALE GENOMIC DNA]</scope>
</reference>
<evidence type="ECO:0000313" key="1">
    <source>
        <dbReference type="EMBL" id="CAD7083941.1"/>
    </source>
</evidence>
<accession>A0A7R8YSR6</accession>
<name>A0A7R8YSR6_HERIL</name>
<organism evidence="1 2">
    <name type="scientific">Hermetia illucens</name>
    <name type="common">Black soldier fly</name>
    <dbReference type="NCBI Taxonomy" id="343691"/>
    <lineage>
        <taxon>Eukaryota</taxon>
        <taxon>Metazoa</taxon>
        <taxon>Ecdysozoa</taxon>
        <taxon>Arthropoda</taxon>
        <taxon>Hexapoda</taxon>
        <taxon>Insecta</taxon>
        <taxon>Pterygota</taxon>
        <taxon>Neoptera</taxon>
        <taxon>Endopterygota</taxon>
        <taxon>Diptera</taxon>
        <taxon>Brachycera</taxon>
        <taxon>Stratiomyomorpha</taxon>
        <taxon>Stratiomyidae</taxon>
        <taxon>Hermetiinae</taxon>
        <taxon>Hermetia</taxon>
    </lineage>
</organism>